<dbReference type="Proteomes" id="UP001165101">
    <property type="component" value="Unassembled WGS sequence"/>
</dbReference>
<reference evidence="1" key="1">
    <citation type="submission" date="2023-04" db="EMBL/GenBank/DDBJ databases">
        <title>Candida boidinii NBRC 1967.</title>
        <authorList>
            <person name="Ichikawa N."/>
            <person name="Sato H."/>
            <person name="Tonouchi N."/>
        </authorList>
    </citation>
    <scope>NUCLEOTIDE SEQUENCE</scope>
    <source>
        <strain evidence="1">NBRC 1967</strain>
    </source>
</reference>
<accession>A0ACB5TT80</accession>
<dbReference type="EMBL" id="BSXV01001914">
    <property type="protein sequence ID" value="GME94316.1"/>
    <property type="molecule type" value="Genomic_DNA"/>
</dbReference>
<evidence type="ECO:0000313" key="2">
    <source>
        <dbReference type="Proteomes" id="UP001165101"/>
    </source>
</evidence>
<comment type="caution">
    <text evidence="1">The sequence shown here is derived from an EMBL/GenBank/DDBJ whole genome shotgun (WGS) entry which is preliminary data.</text>
</comment>
<keyword evidence="2" id="KW-1185">Reference proteome</keyword>
<evidence type="ECO:0000313" key="1">
    <source>
        <dbReference type="EMBL" id="GME94316.1"/>
    </source>
</evidence>
<protein>
    <submittedName>
        <fullName evidence="1">Unnamed protein product</fullName>
    </submittedName>
</protein>
<sequence length="345" mass="38480">MSDLQQSHNPQQMEPSRVIYIGSIPFDQTEEQILDIARSVGPVVSSKLLFDKETGKSKGYAFIEYDDIETASSAVRNLNNYAIGNRYLKCNFSSEQAITNSGNNNNNNNNNISGSMSNGNTNGSNGSLMNNNGQISSYKRYANLKKIEQEIPPLPPGIEISNPTVESLTATVTNALNQLDPNRLKNLLNDAKIMSNEHPTLTSLLLLKNPQLIFSLVQAAMLLGYASPEDVKHLLTNPLPEEEENENSTKETEINKDSDSKSQDDSQGQQNQLENHDRQQNPDITDPESGETADSVKKEIESLDPEQQQAIKAICEMSDEDIMNNIPVEQRELYIILKNKYKNYI</sequence>
<organism evidence="1 2">
    <name type="scientific">Candida boidinii</name>
    <name type="common">Yeast</name>
    <dbReference type="NCBI Taxonomy" id="5477"/>
    <lineage>
        <taxon>Eukaryota</taxon>
        <taxon>Fungi</taxon>
        <taxon>Dikarya</taxon>
        <taxon>Ascomycota</taxon>
        <taxon>Saccharomycotina</taxon>
        <taxon>Pichiomycetes</taxon>
        <taxon>Pichiales</taxon>
        <taxon>Pichiaceae</taxon>
        <taxon>Ogataea</taxon>
        <taxon>Ogataea/Candida clade</taxon>
    </lineage>
</organism>
<name>A0ACB5TT80_CANBO</name>
<proteinExistence type="predicted"/>
<gene>
    <name evidence="1" type="ORF">Cboi01_000347500</name>
</gene>